<feature type="region of interest" description="Disordered" evidence="1">
    <location>
        <begin position="195"/>
        <end position="218"/>
    </location>
</feature>
<dbReference type="OrthoDB" id="3389322at2"/>
<dbReference type="HOGENOM" id="CLU_097507_1_0_11"/>
<dbReference type="STRING" id="710421.Mycch_4806"/>
<dbReference type="Pfam" id="PF13559">
    <property type="entry name" value="DUF4129"/>
    <property type="match status" value="1"/>
</dbReference>
<evidence type="ECO:0000313" key="5">
    <source>
        <dbReference type="Proteomes" id="UP000006057"/>
    </source>
</evidence>
<evidence type="ECO:0000256" key="2">
    <source>
        <dbReference type="SAM" id="Phobius"/>
    </source>
</evidence>
<keyword evidence="5" id="KW-1185">Reference proteome</keyword>
<proteinExistence type="predicted"/>
<evidence type="ECO:0000256" key="1">
    <source>
        <dbReference type="SAM" id="MobiDB-lite"/>
    </source>
</evidence>
<dbReference type="RefSeq" id="WP_014817967.1">
    <property type="nucleotide sequence ID" value="NC_018027.1"/>
</dbReference>
<sequence precursor="true">MATTIDIDRDAAHDAAGRELGKLIYPKPSFTEQIADWIQRLLYRLTAGAASVPGGWLTIAVLLVLLALAIVVVVRIARNAMRSSRAGTVTLYGGHELSAAEHRATAERYAAAGDWSPAIRHRLRAVARQLEESGVLDAVPARTATEFARAAAEAFPDIRDQLTAAADAFNDVTYGELPGSEPQYRSVAGLDAEVGRRRAPAHDGRPTETAAQPWAEVR</sequence>
<dbReference type="EMBL" id="CP003053">
    <property type="protein sequence ID" value="AFM19501.1"/>
    <property type="molecule type" value="Genomic_DNA"/>
</dbReference>
<dbReference type="PATRIC" id="fig|710421.3.peg.4788"/>
<feature type="compositionally biased region" description="Basic and acidic residues" evidence="1">
    <location>
        <begin position="195"/>
        <end position="206"/>
    </location>
</feature>
<reference evidence="4 5" key="1">
    <citation type="submission" date="2012-06" db="EMBL/GenBank/DDBJ databases">
        <title>Complete sequence of chromosome of Mycobacterium chubuense NBB4.</title>
        <authorList>
            <consortium name="US DOE Joint Genome Institute"/>
            <person name="Lucas S."/>
            <person name="Han J."/>
            <person name="Lapidus A."/>
            <person name="Cheng J.-F."/>
            <person name="Goodwin L."/>
            <person name="Pitluck S."/>
            <person name="Peters L."/>
            <person name="Mikhailova N."/>
            <person name="Teshima H."/>
            <person name="Detter J.C."/>
            <person name="Han C."/>
            <person name="Tapia R."/>
            <person name="Land M."/>
            <person name="Hauser L."/>
            <person name="Kyrpides N."/>
            <person name="Ivanova N."/>
            <person name="Pagani I."/>
            <person name="Mattes T."/>
            <person name="Holmes A."/>
            <person name="Rutledge P."/>
            <person name="Paulsen I."/>
            <person name="Coleman N."/>
            <person name="Woyke T."/>
        </authorList>
    </citation>
    <scope>NUCLEOTIDE SEQUENCE [LARGE SCALE GENOMIC DNA]</scope>
    <source>
        <strain evidence="4 5">NBB4</strain>
    </source>
</reference>
<dbReference type="AlphaFoldDB" id="I4BQE4"/>
<protein>
    <recommendedName>
        <fullName evidence="3">Protein-glutamine gamma-glutamyltransferase-like C-terminal domain-containing protein</fullName>
    </recommendedName>
</protein>
<feature type="domain" description="Protein-glutamine gamma-glutamyltransferase-like C-terminal" evidence="3">
    <location>
        <begin position="123"/>
        <end position="187"/>
    </location>
</feature>
<gene>
    <name evidence="4" type="ordered locus">Mycch_4806</name>
</gene>
<dbReference type="Proteomes" id="UP000006057">
    <property type="component" value="Chromosome"/>
</dbReference>
<dbReference type="KEGG" id="mcb:Mycch_4806"/>
<keyword evidence="2" id="KW-0812">Transmembrane</keyword>
<dbReference type="eggNOG" id="ENOG5032SSX">
    <property type="taxonomic scope" value="Bacteria"/>
</dbReference>
<accession>I4BQE4</accession>
<feature type="transmembrane region" description="Helical" evidence="2">
    <location>
        <begin position="55"/>
        <end position="77"/>
    </location>
</feature>
<organism evidence="4 5">
    <name type="scientific">Mycolicibacterium chubuense (strain NBB4)</name>
    <name type="common">Mycobacterium chubuense</name>
    <dbReference type="NCBI Taxonomy" id="710421"/>
    <lineage>
        <taxon>Bacteria</taxon>
        <taxon>Bacillati</taxon>
        <taxon>Actinomycetota</taxon>
        <taxon>Actinomycetes</taxon>
        <taxon>Mycobacteriales</taxon>
        <taxon>Mycobacteriaceae</taxon>
        <taxon>Mycolicibacterium</taxon>
    </lineage>
</organism>
<keyword evidence="2" id="KW-1133">Transmembrane helix</keyword>
<name>I4BQE4_MYCCN</name>
<evidence type="ECO:0000313" key="4">
    <source>
        <dbReference type="EMBL" id="AFM19501.1"/>
    </source>
</evidence>
<dbReference type="InterPro" id="IPR025403">
    <property type="entry name" value="TgpA-like_C"/>
</dbReference>
<evidence type="ECO:0000259" key="3">
    <source>
        <dbReference type="Pfam" id="PF13559"/>
    </source>
</evidence>
<keyword evidence="2" id="KW-0472">Membrane</keyword>